<reference evidence="1" key="1">
    <citation type="journal article" date="2022" name="Int. J. Mol. Sci.">
        <title>Draft Genome of Tanacetum Coccineum: Genomic Comparison of Closely Related Tanacetum-Family Plants.</title>
        <authorList>
            <person name="Yamashiro T."/>
            <person name="Shiraishi A."/>
            <person name="Nakayama K."/>
            <person name="Satake H."/>
        </authorList>
    </citation>
    <scope>NUCLEOTIDE SEQUENCE</scope>
</reference>
<reference evidence="1" key="2">
    <citation type="submission" date="2022-01" db="EMBL/GenBank/DDBJ databases">
        <authorList>
            <person name="Yamashiro T."/>
            <person name="Shiraishi A."/>
            <person name="Satake H."/>
            <person name="Nakayama K."/>
        </authorList>
    </citation>
    <scope>NUCLEOTIDE SEQUENCE</scope>
</reference>
<comment type="caution">
    <text evidence="1">The sequence shown here is derived from an EMBL/GenBank/DDBJ whole genome shotgun (WGS) entry which is preliminary data.</text>
</comment>
<evidence type="ECO:0000313" key="2">
    <source>
        <dbReference type="Proteomes" id="UP001151760"/>
    </source>
</evidence>
<keyword evidence="2" id="KW-1185">Reference proteome</keyword>
<sequence length="215" mass="24341">MSYSTSSDVVDVKTLYVGFSDGILQTEVTVVDEQTRTSISLILFDREVIKITVTRYGFRVIQSIHGVDGRIGRAGNVGHTSIWCDIIKEMDRLASHGIDLISMMHKKIGNGSNTSFWKDRWRGEQRLKEVFFPTISALEWHRNPKQGSSFGQFGGSDVNPSEIGGRGFKWFRGNLSVASARRYIDNIRLPQIFLPKQEWIKEVLLKSMSRLEGAV</sequence>
<gene>
    <name evidence="1" type="ORF">Tco_1081596</name>
</gene>
<proteinExistence type="predicted"/>
<evidence type="ECO:0000313" key="1">
    <source>
        <dbReference type="EMBL" id="GJT92751.1"/>
    </source>
</evidence>
<organism evidence="1 2">
    <name type="scientific">Tanacetum coccineum</name>
    <dbReference type="NCBI Taxonomy" id="301880"/>
    <lineage>
        <taxon>Eukaryota</taxon>
        <taxon>Viridiplantae</taxon>
        <taxon>Streptophyta</taxon>
        <taxon>Embryophyta</taxon>
        <taxon>Tracheophyta</taxon>
        <taxon>Spermatophyta</taxon>
        <taxon>Magnoliopsida</taxon>
        <taxon>eudicotyledons</taxon>
        <taxon>Gunneridae</taxon>
        <taxon>Pentapetalae</taxon>
        <taxon>asterids</taxon>
        <taxon>campanulids</taxon>
        <taxon>Asterales</taxon>
        <taxon>Asteraceae</taxon>
        <taxon>Asteroideae</taxon>
        <taxon>Anthemideae</taxon>
        <taxon>Anthemidinae</taxon>
        <taxon>Tanacetum</taxon>
    </lineage>
</organism>
<dbReference type="EMBL" id="BQNB010020140">
    <property type="protein sequence ID" value="GJT92751.1"/>
    <property type="molecule type" value="Genomic_DNA"/>
</dbReference>
<protein>
    <submittedName>
        <fullName evidence="1">Uncharacterized protein</fullName>
    </submittedName>
</protein>
<dbReference type="Proteomes" id="UP001151760">
    <property type="component" value="Unassembled WGS sequence"/>
</dbReference>
<accession>A0ABQ5HY35</accession>
<name>A0ABQ5HY35_9ASTR</name>